<accession>A0A654LV37</accession>
<gene>
    <name evidence="3" type="primary">yfmJ</name>
    <name evidence="3" type="ORF">NMY3_01083</name>
</gene>
<dbReference type="PANTHER" id="PTHR43205">
    <property type="entry name" value="PROSTAGLANDIN REDUCTASE"/>
    <property type="match status" value="1"/>
</dbReference>
<dbReference type="GeneID" id="60421189"/>
<dbReference type="InterPro" id="IPR013149">
    <property type="entry name" value="ADH-like_C"/>
</dbReference>
<dbReference type="Gene3D" id="3.40.50.720">
    <property type="entry name" value="NAD(P)-binding Rossmann-like Domain"/>
    <property type="match status" value="1"/>
</dbReference>
<name>A0A654LV37_9ARCH</name>
<dbReference type="OrthoDB" id="10249at2157"/>
<dbReference type="InterPro" id="IPR041694">
    <property type="entry name" value="ADH_N_2"/>
</dbReference>
<evidence type="ECO:0000256" key="1">
    <source>
        <dbReference type="ARBA" id="ARBA00023002"/>
    </source>
</evidence>
<dbReference type="InterPro" id="IPR045010">
    <property type="entry name" value="MDR_fam"/>
</dbReference>
<proteinExistence type="predicted"/>
<dbReference type="SUPFAM" id="SSF50129">
    <property type="entry name" value="GroES-like"/>
    <property type="match status" value="1"/>
</dbReference>
<dbReference type="SUPFAM" id="SSF51735">
    <property type="entry name" value="NAD(P)-binding Rossmann-fold domains"/>
    <property type="match status" value="1"/>
</dbReference>
<protein>
    <submittedName>
        <fullName evidence="3">NADP-dependent oxidoreductase YfmJ</fullName>
        <ecNumber evidence="3">1.-.-.-</ecNumber>
    </submittedName>
</protein>
<evidence type="ECO:0000313" key="3">
    <source>
        <dbReference type="EMBL" id="ALI35288.1"/>
    </source>
</evidence>
<dbReference type="KEGG" id="taa:NMY3_01083"/>
<feature type="domain" description="Enoyl reductase (ER)" evidence="2">
    <location>
        <begin position="61"/>
        <end position="357"/>
    </location>
</feature>
<dbReference type="Pfam" id="PF16884">
    <property type="entry name" value="ADH_N_2"/>
    <property type="match status" value="1"/>
</dbReference>
<keyword evidence="4" id="KW-1185">Reference proteome</keyword>
<dbReference type="InterPro" id="IPR036291">
    <property type="entry name" value="NAD(P)-bd_dom_sf"/>
</dbReference>
<dbReference type="CDD" id="cd05288">
    <property type="entry name" value="PGDH"/>
    <property type="match status" value="1"/>
</dbReference>
<sequence length="360" mass="40145">MKNKRTGHEIHLKKHPVGSVKVEDFELVNMEVPDLKEEGDFLVRIIWMSVDPFLRIYMTKGTKHAPPFELNKSLEGGCIGKVIESKSSKFKVGDYVKANFGWRKYWIGKETQSEEKSISKVNSTLGPLRSFLGLLGITGITAYVGLFKICNLREKQDTVFVSSAAGGVGSVVCQLAKIKGCQVVGSCGSDEKARWLVDELGVDYAFNYRKIGLDNISEKLSRVCPNGIDLYFDNVGGKHLEAAINNMNTFGRIALCGTTSQYNDDLKISSGNLDQHINKSPSLEPSNLSLAVSHRLKLQGFIWSDHFDILSEFNSNMSKWISEDRIKLKEYIVEGLENAPKAFVSLFKGDTMGRALVRFD</sequence>
<dbReference type="GO" id="GO:0016628">
    <property type="term" value="F:oxidoreductase activity, acting on the CH-CH group of donors, NAD or NADP as acceptor"/>
    <property type="evidence" value="ECO:0007669"/>
    <property type="project" value="InterPro"/>
</dbReference>
<evidence type="ECO:0000313" key="4">
    <source>
        <dbReference type="Proteomes" id="UP000058925"/>
    </source>
</evidence>
<dbReference type="EC" id="1.-.-.-" evidence="3"/>
<dbReference type="AlphaFoldDB" id="A0A654LV37"/>
<dbReference type="Pfam" id="PF00107">
    <property type="entry name" value="ADH_zinc_N"/>
    <property type="match status" value="1"/>
</dbReference>
<evidence type="ECO:0000259" key="2">
    <source>
        <dbReference type="SMART" id="SM00829"/>
    </source>
</evidence>
<reference evidence="4" key="1">
    <citation type="submission" date="2015-10" db="EMBL/GenBank/DDBJ databases">
        <title>Niche specialization of a soil ammonia-oxidizing archaeon, Candidatus Nitrosocosmicus oleophilus.</title>
        <authorList>
            <person name="Jung M.-Y."/>
            <person name="Rhee S.-K."/>
        </authorList>
    </citation>
    <scope>NUCLEOTIDE SEQUENCE [LARGE SCALE GENOMIC DNA]</scope>
    <source>
        <strain evidence="4">MY3</strain>
    </source>
</reference>
<dbReference type="FunFam" id="3.40.50.720:FF:000121">
    <property type="entry name" value="Prostaglandin reductase 2"/>
    <property type="match status" value="1"/>
</dbReference>
<dbReference type="SMART" id="SM00829">
    <property type="entry name" value="PKS_ER"/>
    <property type="match status" value="1"/>
</dbReference>
<dbReference type="RefSeq" id="WP_196817788.1">
    <property type="nucleotide sequence ID" value="NZ_CP012850.1"/>
</dbReference>
<dbReference type="Proteomes" id="UP000058925">
    <property type="component" value="Chromosome"/>
</dbReference>
<keyword evidence="1 3" id="KW-0560">Oxidoreductase</keyword>
<dbReference type="EMBL" id="CP012850">
    <property type="protein sequence ID" value="ALI35288.1"/>
    <property type="molecule type" value="Genomic_DNA"/>
</dbReference>
<organism evidence="3 4">
    <name type="scientific">Candidatus Nitrosocosmicus oleophilus</name>
    <dbReference type="NCBI Taxonomy" id="1353260"/>
    <lineage>
        <taxon>Archaea</taxon>
        <taxon>Nitrososphaerota</taxon>
        <taxon>Nitrososphaeria</taxon>
        <taxon>Nitrososphaerales</taxon>
        <taxon>Nitrososphaeraceae</taxon>
        <taxon>Candidatus Nitrosocosmicus</taxon>
    </lineage>
</organism>
<dbReference type="InterPro" id="IPR011032">
    <property type="entry name" value="GroES-like_sf"/>
</dbReference>
<dbReference type="Gene3D" id="3.90.180.10">
    <property type="entry name" value="Medium-chain alcohol dehydrogenases, catalytic domain"/>
    <property type="match status" value="1"/>
</dbReference>
<dbReference type="InterPro" id="IPR020843">
    <property type="entry name" value="ER"/>
</dbReference>
<dbReference type="PANTHER" id="PTHR43205:SF7">
    <property type="entry name" value="PROSTAGLANDIN REDUCTASE 1"/>
    <property type="match status" value="1"/>
</dbReference>